<name>A0A0E9V854_ANGAN</name>
<proteinExistence type="predicted"/>
<protein>
    <submittedName>
        <fullName evidence="1">Uncharacterized protein</fullName>
    </submittedName>
</protein>
<reference evidence="1" key="2">
    <citation type="journal article" date="2015" name="Fish Shellfish Immunol.">
        <title>Early steps in the European eel (Anguilla anguilla)-Vibrio vulnificus interaction in the gills: Role of the RtxA13 toxin.</title>
        <authorList>
            <person name="Callol A."/>
            <person name="Pajuelo D."/>
            <person name="Ebbesson L."/>
            <person name="Teles M."/>
            <person name="MacKenzie S."/>
            <person name="Amaro C."/>
        </authorList>
    </citation>
    <scope>NUCLEOTIDE SEQUENCE</scope>
</reference>
<reference evidence="1" key="1">
    <citation type="submission" date="2014-11" db="EMBL/GenBank/DDBJ databases">
        <authorList>
            <person name="Amaro Gonzalez C."/>
        </authorList>
    </citation>
    <scope>NUCLEOTIDE SEQUENCE</scope>
</reference>
<dbReference type="EMBL" id="GBXM01034922">
    <property type="protein sequence ID" value="JAH73655.1"/>
    <property type="molecule type" value="Transcribed_RNA"/>
</dbReference>
<accession>A0A0E9V854</accession>
<evidence type="ECO:0000313" key="1">
    <source>
        <dbReference type="EMBL" id="JAH73655.1"/>
    </source>
</evidence>
<dbReference type="AlphaFoldDB" id="A0A0E9V854"/>
<sequence>MPPVNLKAQRFSLNSDSVSEFTGRTAKQKIK</sequence>
<organism evidence="1">
    <name type="scientific">Anguilla anguilla</name>
    <name type="common">European freshwater eel</name>
    <name type="synonym">Muraena anguilla</name>
    <dbReference type="NCBI Taxonomy" id="7936"/>
    <lineage>
        <taxon>Eukaryota</taxon>
        <taxon>Metazoa</taxon>
        <taxon>Chordata</taxon>
        <taxon>Craniata</taxon>
        <taxon>Vertebrata</taxon>
        <taxon>Euteleostomi</taxon>
        <taxon>Actinopterygii</taxon>
        <taxon>Neopterygii</taxon>
        <taxon>Teleostei</taxon>
        <taxon>Anguilliformes</taxon>
        <taxon>Anguillidae</taxon>
        <taxon>Anguilla</taxon>
    </lineage>
</organism>